<dbReference type="InterPro" id="IPR011035">
    <property type="entry name" value="Ribosomal_bL25/Gln-tRNA_synth"/>
</dbReference>
<dbReference type="Proteomes" id="UP000641853">
    <property type="component" value="Unassembled WGS sequence"/>
</dbReference>
<dbReference type="InterPro" id="IPR020056">
    <property type="entry name" value="Rbsml_bL25/Gln-tRNA_synth_N"/>
</dbReference>
<accession>A0A8H6UXU3</accession>
<dbReference type="SUPFAM" id="SSF52374">
    <property type="entry name" value="Nucleotidylyl transferase"/>
    <property type="match status" value="1"/>
</dbReference>
<dbReference type="InterPro" id="IPR014729">
    <property type="entry name" value="Rossmann-like_a/b/a_fold"/>
</dbReference>
<comment type="subcellular location">
    <subcellularLocation>
        <location evidence="1">Cytoplasm</location>
    </subcellularLocation>
</comment>
<dbReference type="InterPro" id="IPR036282">
    <property type="entry name" value="Glutathione-S-Trfase_C_sf"/>
</dbReference>
<proteinExistence type="inferred from homology"/>
<dbReference type="InterPro" id="IPR020058">
    <property type="entry name" value="Glu/Gln-tRNA-synth_Ib_cat-dom"/>
</dbReference>
<evidence type="ECO:0000256" key="3">
    <source>
        <dbReference type="ARBA" id="ARBA00012835"/>
    </source>
</evidence>
<name>A0A8H6UXU3_9EURO</name>
<dbReference type="InterPro" id="IPR049437">
    <property type="entry name" value="tRNA-synt_1c_C2"/>
</dbReference>
<dbReference type="GO" id="GO:0005524">
    <property type="term" value="F:ATP binding"/>
    <property type="evidence" value="ECO:0007669"/>
    <property type="project" value="UniProtKB-KW"/>
</dbReference>
<evidence type="ECO:0000256" key="10">
    <source>
        <dbReference type="ARBA" id="ARBA00030865"/>
    </source>
</evidence>
<feature type="domain" description="tRNA synthetases class I (E and Q) anti-codon binding" evidence="15">
    <location>
        <begin position="668"/>
        <end position="742"/>
    </location>
</feature>
<dbReference type="EMBL" id="JACBAG010001875">
    <property type="protein sequence ID" value="KAF7178708.1"/>
    <property type="molecule type" value="Genomic_DNA"/>
</dbReference>
<dbReference type="EC" id="6.1.1.17" evidence="3"/>
<dbReference type="GO" id="GO:0017102">
    <property type="term" value="C:methionyl glutamyl tRNA synthetase complex"/>
    <property type="evidence" value="ECO:0007669"/>
    <property type="project" value="TreeGrafter"/>
</dbReference>
<feature type="domain" description="Glutamyl/glutaminyl-tRNA synthetase class Ib anti-codon binding" evidence="14">
    <location>
        <begin position="563"/>
        <end position="656"/>
    </location>
</feature>
<feature type="domain" description="Glutamyl/glutaminyl-tRNA synthetase class Ib catalytic" evidence="13">
    <location>
        <begin position="256"/>
        <end position="560"/>
    </location>
</feature>
<dbReference type="Proteomes" id="UP000654922">
    <property type="component" value="Unassembled WGS sequence"/>
</dbReference>
<keyword evidence="6 12" id="KW-0547">Nucleotide-binding</keyword>
<organism evidence="16 19">
    <name type="scientific">Aspergillus felis</name>
    <dbReference type="NCBI Taxonomy" id="1287682"/>
    <lineage>
        <taxon>Eukaryota</taxon>
        <taxon>Fungi</taxon>
        <taxon>Dikarya</taxon>
        <taxon>Ascomycota</taxon>
        <taxon>Pezizomycotina</taxon>
        <taxon>Eurotiomycetes</taxon>
        <taxon>Eurotiomycetidae</taxon>
        <taxon>Eurotiales</taxon>
        <taxon>Aspergillaceae</taxon>
        <taxon>Aspergillus</taxon>
        <taxon>Aspergillus subgen. Fumigati</taxon>
    </lineage>
</organism>
<dbReference type="Gene3D" id="2.40.240.10">
    <property type="entry name" value="Ribosomal Protein L25, Chain P"/>
    <property type="match status" value="1"/>
</dbReference>
<evidence type="ECO:0000256" key="9">
    <source>
        <dbReference type="ARBA" id="ARBA00023146"/>
    </source>
</evidence>
<comment type="catalytic activity">
    <reaction evidence="11">
        <text>tRNA(Glu) + L-glutamate + ATP = L-glutamyl-tRNA(Glu) + AMP + diphosphate</text>
        <dbReference type="Rhea" id="RHEA:23540"/>
        <dbReference type="Rhea" id="RHEA-COMP:9663"/>
        <dbReference type="Rhea" id="RHEA-COMP:9680"/>
        <dbReference type="ChEBI" id="CHEBI:29985"/>
        <dbReference type="ChEBI" id="CHEBI:30616"/>
        <dbReference type="ChEBI" id="CHEBI:33019"/>
        <dbReference type="ChEBI" id="CHEBI:78442"/>
        <dbReference type="ChEBI" id="CHEBI:78520"/>
        <dbReference type="ChEBI" id="CHEBI:456215"/>
        <dbReference type="EC" id="6.1.1.17"/>
    </reaction>
</comment>
<dbReference type="InterPro" id="IPR000924">
    <property type="entry name" value="Glu/Gln-tRNA-synth"/>
</dbReference>
<dbReference type="SUPFAM" id="SSF50715">
    <property type="entry name" value="Ribosomal protein L25-like"/>
    <property type="match status" value="1"/>
</dbReference>
<evidence type="ECO:0000256" key="5">
    <source>
        <dbReference type="ARBA" id="ARBA00022598"/>
    </source>
</evidence>
<dbReference type="HAMAP" id="MF_02076">
    <property type="entry name" value="Glu_tRNA_synth_type2"/>
    <property type="match status" value="1"/>
</dbReference>
<comment type="caution">
    <text evidence="16">The sequence shown here is derived from an EMBL/GenBank/DDBJ whole genome shotgun (WGS) entry which is preliminary data.</text>
</comment>
<evidence type="ECO:0000256" key="4">
    <source>
        <dbReference type="ARBA" id="ARBA00022490"/>
    </source>
</evidence>
<evidence type="ECO:0000313" key="18">
    <source>
        <dbReference type="Proteomes" id="UP000641853"/>
    </source>
</evidence>
<dbReference type="GO" id="GO:0005829">
    <property type="term" value="C:cytosol"/>
    <property type="evidence" value="ECO:0007669"/>
    <property type="project" value="TreeGrafter"/>
</dbReference>
<evidence type="ECO:0000256" key="6">
    <source>
        <dbReference type="ARBA" id="ARBA00022741"/>
    </source>
</evidence>
<protein>
    <recommendedName>
        <fullName evidence="3">glutamate--tRNA ligase</fullName>
        <ecNumber evidence="3">6.1.1.17</ecNumber>
    </recommendedName>
    <alternativeName>
        <fullName evidence="10">Glutamyl-tRNA synthetase</fullName>
    </alternativeName>
</protein>
<dbReference type="InterPro" id="IPR050132">
    <property type="entry name" value="Gln/Glu-tRNA_Ligase"/>
</dbReference>
<dbReference type="GO" id="GO:0004818">
    <property type="term" value="F:glutamate-tRNA ligase activity"/>
    <property type="evidence" value="ECO:0007669"/>
    <property type="project" value="UniProtKB-EC"/>
</dbReference>
<evidence type="ECO:0000313" key="16">
    <source>
        <dbReference type="EMBL" id="KAF7166760.1"/>
    </source>
</evidence>
<evidence type="ECO:0000256" key="2">
    <source>
        <dbReference type="ARBA" id="ARBA00008927"/>
    </source>
</evidence>
<gene>
    <name evidence="16" type="ORF">CNMCM5623_000267</name>
    <name evidence="17" type="ORF">CNMCM7691_007526</name>
</gene>
<dbReference type="InterPro" id="IPR004526">
    <property type="entry name" value="Glu-tRNA-synth_arc/euk"/>
</dbReference>
<evidence type="ECO:0000259" key="13">
    <source>
        <dbReference type="Pfam" id="PF00749"/>
    </source>
</evidence>
<dbReference type="InterPro" id="IPR001412">
    <property type="entry name" value="aa-tRNA-synth_I_CS"/>
</dbReference>
<evidence type="ECO:0000256" key="7">
    <source>
        <dbReference type="ARBA" id="ARBA00022840"/>
    </source>
</evidence>
<dbReference type="Pfam" id="PF00749">
    <property type="entry name" value="tRNA-synt_1c"/>
    <property type="match status" value="1"/>
</dbReference>
<dbReference type="PRINTS" id="PR00987">
    <property type="entry name" value="TRNASYNTHGLU"/>
</dbReference>
<comment type="similarity">
    <text evidence="2">Belongs to the class-I aminoacyl-tRNA synthetase family. Glutamate--tRNA ligase type 2 subfamily.</text>
</comment>
<evidence type="ECO:0000259" key="14">
    <source>
        <dbReference type="Pfam" id="PF03950"/>
    </source>
</evidence>
<dbReference type="PANTHER" id="PTHR43097">
    <property type="entry name" value="GLUTAMINE-TRNA LIGASE"/>
    <property type="match status" value="1"/>
</dbReference>
<dbReference type="Pfam" id="PF03950">
    <property type="entry name" value="tRNA-synt_1c_C"/>
    <property type="match status" value="1"/>
</dbReference>
<evidence type="ECO:0000256" key="8">
    <source>
        <dbReference type="ARBA" id="ARBA00022917"/>
    </source>
</evidence>
<dbReference type="GO" id="GO:0006424">
    <property type="term" value="P:glutamyl-tRNA aminoacylation"/>
    <property type="evidence" value="ECO:0007669"/>
    <property type="project" value="InterPro"/>
</dbReference>
<evidence type="ECO:0000259" key="15">
    <source>
        <dbReference type="Pfam" id="PF20974"/>
    </source>
</evidence>
<dbReference type="NCBIfam" id="TIGR00463">
    <property type="entry name" value="gltX_arch"/>
    <property type="match status" value="1"/>
</dbReference>
<dbReference type="OrthoDB" id="10250478at2759"/>
<dbReference type="Gene3D" id="3.40.50.620">
    <property type="entry name" value="HUPs"/>
    <property type="match status" value="1"/>
</dbReference>
<evidence type="ECO:0000256" key="1">
    <source>
        <dbReference type="ARBA" id="ARBA00004496"/>
    </source>
</evidence>
<reference evidence="16" key="1">
    <citation type="submission" date="2020-06" db="EMBL/GenBank/DDBJ databases">
        <title>Draft genome sequences of strains closely related to Aspergillus parafelis and Aspergillus hiratsukae.</title>
        <authorList>
            <person name="Dos Santos R.A.C."/>
            <person name="Rivero-Menendez O."/>
            <person name="Steenwyk J.L."/>
            <person name="Mead M.E."/>
            <person name="Goldman G.H."/>
            <person name="Alastruey-Izquierdo A."/>
            <person name="Rokas A."/>
        </authorList>
    </citation>
    <scope>NUCLEOTIDE SEQUENCE</scope>
    <source>
        <strain evidence="16">CNM-CM5623</strain>
        <strain evidence="17">CNM-CM7691</strain>
    </source>
</reference>
<dbReference type="EMBL" id="JACBAE010001298">
    <property type="protein sequence ID" value="KAF7166760.1"/>
    <property type="molecule type" value="Genomic_DNA"/>
</dbReference>
<dbReference type="FunFam" id="3.40.50.620:FF:000037">
    <property type="entry name" value="Glutamine--tRNA ligase cytoplasmic"/>
    <property type="match status" value="1"/>
</dbReference>
<keyword evidence="5 12" id="KW-0436">Ligase</keyword>
<keyword evidence="7 12" id="KW-0067">ATP-binding</keyword>
<keyword evidence="9 12" id="KW-0030">Aminoacyl-tRNA synthetase</keyword>
<evidence type="ECO:0000256" key="11">
    <source>
        <dbReference type="ARBA" id="ARBA00048351"/>
    </source>
</evidence>
<keyword evidence="4" id="KW-0963">Cytoplasm</keyword>
<keyword evidence="8 12" id="KW-0648">Protein biosynthesis</keyword>
<evidence type="ECO:0000313" key="17">
    <source>
        <dbReference type="EMBL" id="KAF7178708.1"/>
    </source>
</evidence>
<dbReference type="FunFam" id="1.20.1050.10:FF:000036">
    <property type="entry name" value="Putative glutamyl-tRNA synthetase"/>
    <property type="match status" value="1"/>
</dbReference>
<dbReference type="AlphaFoldDB" id="A0A8H6UXU3"/>
<dbReference type="SUPFAM" id="SSF47616">
    <property type="entry name" value="GST C-terminal domain-like"/>
    <property type="match status" value="1"/>
</dbReference>
<dbReference type="InterPro" id="IPR020059">
    <property type="entry name" value="Glu/Gln-tRNA-synth_Ib_codon-bd"/>
</dbReference>
<dbReference type="Pfam" id="PF20974">
    <property type="entry name" value="tRNA-synt_1c_C2"/>
    <property type="match status" value="1"/>
</dbReference>
<keyword evidence="18" id="KW-1185">Reference proteome</keyword>
<dbReference type="PROSITE" id="PS00178">
    <property type="entry name" value="AA_TRNA_LIGASE_I"/>
    <property type="match status" value="1"/>
</dbReference>
<sequence length="765" mass="87147">MRAEKRDAGGVPFESNAPPYYSIFGEIQKPIRYALGRRFHSKRFLRAAMSQYRLTLATRANQPYVLPVLLVATSINEARPSPVISITYEDTAFLREGDEAVVQYTGASGNSVFGLINAIQELRKDFPFLNSKDEKLENEWLSRLEAFAPLDFKALDPELQRLDTHLLLRSFVVSYSLSTADIALWGAIRGNRVAVSAIKKGSLVNVTRWFYFLEDLCPWATSALEALNQAAREKKAAKAKEGASYDIALLNTEKGVVTRFPPEPSGYLHIGHAKAALLNDYFAHEKYNGTLLVRFDDTNPSNEKLEFQDAIIEDLALMGIKPDKMSYTSDYFDELYQYALQIIKDGNAYADDTEKEVMAEQRMNGKPSKRRDASVEENLARFEEMKKGTPDGLRWCIRAKMSVDNPNKAMRDPVIYRCNPAPHHRTGTKWKIYPTYDFACPIVDAIEGVTHALRTIEYRDRNPQYQWFLDTLKLRHVQIWDFARMNFIRTLLSKRKLTKLVNQGVVWGWDDPRFPTIRGIRRRGMTIPALREFILKQGPSKNITNLDWTLIWATNKKYIDPVAPRHTAILKKDMVKAIVKGGPATPYTEEKPKHGKNPAVGMKKVVFGGTVIFDQEDAKSFKQDEEITLMSWGNAIVRKIETDPTSGIVKELELELHLEGDFKKTEKKVTWLSTEGQELIPVELVDFDYLLNKDTLQEDDVLEDVLNKNTEFREDAVADCNVAELKEGDIIQFERKGYYRVDRAYAPGKPAVLFNIPTGRTGNGK</sequence>
<dbReference type="CDD" id="cd00807">
    <property type="entry name" value="GlnRS_core"/>
    <property type="match status" value="1"/>
</dbReference>
<dbReference type="Gene3D" id="1.20.1050.10">
    <property type="match status" value="1"/>
</dbReference>
<evidence type="ECO:0000313" key="19">
    <source>
        <dbReference type="Proteomes" id="UP000654922"/>
    </source>
</evidence>
<dbReference type="PANTHER" id="PTHR43097:SF5">
    <property type="entry name" value="GLUTAMATE--TRNA LIGASE"/>
    <property type="match status" value="1"/>
</dbReference>
<dbReference type="FunFam" id="2.40.240.10:FF:000004">
    <property type="entry name" value="Glutamyl-tRNA synthetase, cytoplasmic"/>
    <property type="match status" value="1"/>
</dbReference>
<evidence type="ECO:0000256" key="12">
    <source>
        <dbReference type="RuleBase" id="RU363037"/>
    </source>
</evidence>